<name>A0A1W9HUH9_9HYPH</name>
<evidence type="ECO:0000256" key="3">
    <source>
        <dbReference type="ARBA" id="ARBA00022691"/>
    </source>
</evidence>
<dbReference type="AlphaFoldDB" id="A0A1W9HUH9"/>
<keyword evidence="1 5" id="KW-0489">Methyltransferase</keyword>
<keyword evidence="3 5" id="KW-0949">S-adenosyl-L-methionine</keyword>
<evidence type="ECO:0000313" key="7">
    <source>
        <dbReference type="Proteomes" id="UP000192872"/>
    </source>
</evidence>
<dbReference type="InterPro" id="IPR029028">
    <property type="entry name" value="Alpha/beta_knot_MTases"/>
</dbReference>
<keyword evidence="5" id="KW-0698">rRNA processing</keyword>
<dbReference type="HAMAP" id="MF_00658">
    <property type="entry name" value="23SrRNA_methyltr_H"/>
    <property type="match status" value="1"/>
</dbReference>
<keyword evidence="2 5" id="KW-0808">Transferase</keyword>
<gene>
    <name evidence="5" type="primary">rlmH</name>
    <name evidence="6" type="ORF">A4S15_12730</name>
</gene>
<protein>
    <recommendedName>
        <fullName evidence="5">Ribosomal RNA large subunit methyltransferase H</fullName>
        <ecNumber evidence="5">2.1.1.177</ecNumber>
    </recommendedName>
    <alternativeName>
        <fullName evidence="5">23S rRNA (pseudouridine1915-N3)-methyltransferase</fullName>
    </alternativeName>
    <alternativeName>
        <fullName evidence="5">23S rRNA m3Psi1915 methyltransferase</fullName>
    </alternativeName>
    <alternativeName>
        <fullName evidence="5">rRNA (pseudouridine-N3-)-methyltransferase RlmH</fullName>
    </alternativeName>
</protein>
<dbReference type="GO" id="GO:0070038">
    <property type="term" value="F:rRNA (pseudouridine-N3-)-methyltransferase activity"/>
    <property type="evidence" value="ECO:0007669"/>
    <property type="project" value="UniProtKB-UniRule"/>
</dbReference>
<comment type="function">
    <text evidence="5">Specifically methylates the pseudouridine at position 1915 (m3Psi1915) in 23S rRNA.</text>
</comment>
<dbReference type="EC" id="2.1.1.177" evidence="5"/>
<dbReference type="InterPro" id="IPR003742">
    <property type="entry name" value="RlmH-like"/>
</dbReference>
<accession>A0A1W9HUH9</accession>
<keyword evidence="5" id="KW-0963">Cytoplasm</keyword>
<dbReference type="NCBIfam" id="NF000989">
    <property type="entry name" value="PRK00103.2-3"/>
    <property type="match status" value="1"/>
</dbReference>
<comment type="caution">
    <text evidence="5">Lacks conserved residue(s) required for the propagation of feature annotation.</text>
</comment>
<dbReference type="STRING" id="1827387.A4S15_12730"/>
<dbReference type="Gene3D" id="3.40.1280.10">
    <property type="match status" value="1"/>
</dbReference>
<dbReference type="GO" id="GO:0005737">
    <property type="term" value="C:cytoplasm"/>
    <property type="evidence" value="ECO:0007669"/>
    <property type="project" value="UniProtKB-SubCell"/>
</dbReference>
<evidence type="ECO:0000313" key="6">
    <source>
        <dbReference type="EMBL" id="OQW51078.1"/>
    </source>
</evidence>
<dbReference type="RefSeq" id="WP_376801865.1">
    <property type="nucleotide sequence ID" value="NZ_DBNB01000003.1"/>
</dbReference>
<dbReference type="InterPro" id="IPR029026">
    <property type="entry name" value="tRNA_m1G_MTases_N"/>
</dbReference>
<evidence type="ECO:0000256" key="4">
    <source>
        <dbReference type="ARBA" id="ARBA00038303"/>
    </source>
</evidence>
<dbReference type="PIRSF" id="PIRSF004505">
    <property type="entry name" value="MT_bac"/>
    <property type="match status" value="1"/>
</dbReference>
<comment type="similarity">
    <text evidence="4 5">Belongs to the RNA methyltransferase RlmH family.</text>
</comment>
<dbReference type="PANTHER" id="PTHR33603">
    <property type="entry name" value="METHYLTRANSFERASE"/>
    <property type="match status" value="1"/>
</dbReference>
<evidence type="ECO:0000256" key="2">
    <source>
        <dbReference type="ARBA" id="ARBA00022679"/>
    </source>
</evidence>
<dbReference type="SUPFAM" id="SSF75217">
    <property type="entry name" value="alpha/beta knot"/>
    <property type="match status" value="1"/>
</dbReference>
<feature type="binding site" evidence="5">
    <location>
        <position position="108"/>
    </location>
    <ligand>
        <name>S-adenosyl-L-methionine</name>
        <dbReference type="ChEBI" id="CHEBI:59789"/>
    </ligand>
</feature>
<reference evidence="6 7" key="1">
    <citation type="journal article" date="2017" name="Water Res.">
        <title>Comammox in drinking water systems.</title>
        <authorList>
            <person name="Wang Y."/>
            <person name="Ma L."/>
            <person name="Mao Y."/>
            <person name="Jiang X."/>
            <person name="Xia Y."/>
            <person name="Yu K."/>
            <person name="Li B."/>
            <person name="Zhang T."/>
        </authorList>
    </citation>
    <scope>NUCLEOTIDE SEQUENCE [LARGE SCALE GENOMIC DNA]</scope>
    <source>
        <strain evidence="6">SG_bin8</strain>
    </source>
</reference>
<comment type="catalytic activity">
    <reaction evidence="5">
        <text>pseudouridine(1915) in 23S rRNA + S-adenosyl-L-methionine = N(3)-methylpseudouridine(1915) in 23S rRNA + S-adenosyl-L-homocysteine + H(+)</text>
        <dbReference type="Rhea" id="RHEA:42752"/>
        <dbReference type="Rhea" id="RHEA-COMP:10221"/>
        <dbReference type="Rhea" id="RHEA-COMP:10222"/>
        <dbReference type="ChEBI" id="CHEBI:15378"/>
        <dbReference type="ChEBI" id="CHEBI:57856"/>
        <dbReference type="ChEBI" id="CHEBI:59789"/>
        <dbReference type="ChEBI" id="CHEBI:65314"/>
        <dbReference type="ChEBI" id="CHEBI:74486"/>
        <dbReference type="EC" id="2.1.1.177"/>
    </reaction>
</comment>
<organism evidence="6 7">
    <name type="scientific">Candidatus Raskinella chloraquaticus</name>
    <dbReference type="NCBI Taxonomy" id="1951219"/>
    <lineage>
        <taxon>Bacteria</taxon>
        <taxon>Pseudomonadati</taxon>
        <taxon>Pseudomonadota</taxon>
        <taxon>Alphaproteobacteria</taxon>
        <taxon>Hyphomicrobiales</taxon>
        <taxon>Phreatobacteraceae</taxon>
        <taxon>Candidatus Raskinella</taxon>
    </lineage>
</organism>
<evidence type="ECO:0000256" key="5">
    <source>
        <dbReference type="HAMAP-Rule" id="MF_00658"/>
    </source>
</evidence>
<dbReference type="EMBL" id="LWDL01000022">
    <property type="protein sequence ID" value="OQW51078.1"/>
    <property type="molecule type" value="Genomic_DNA"/>
</dbReference>
<dbReference type="Proteomes" id="UP000192872">
    <property type="component" value="Unassembled WGS sequence"/>
</dbReference>
<dbReference type="CDD" id="cd18081">
    <property type="entry name" value="RlmH-like"/>
    <property type="match status" value="1"/>
</dbReference>
<proteinExistence type="inferred from homology"/>
<sequence>MRIIIRSVGKAAAGEEGALAARYLKRAEQFGRAFGVTKVDIREIAESRARSAAERKMAEAALLAPEAGSRQVLVALDQSGRNLSSEAFAGLLGQWREAGKESVTFVIGGADGLAPGLITAADHVLSLGAATWPHLLARAMLLEQIYRAFTILTGHPYHRA</sequence>
<dbReference type="PANTHER" id="PTHR33603:SF1">
    <property type="entry name" value="RIBOSOMAL RNA LARGE SUBUNIT METHYLTRANSFERASE H"/>
    <property type="match status" value="1"/>
</dbReference>
<evidence type="ECO:0000256" key="1">
    <source>
        <dbReference type="ARBA" id="ARBA00022603"/>
    </source>
</evidence>
<dbReference type="Pfam" id="PF02590">
    <property type="entry name" value="SPOUT_MTase"/>
    <property type="match status" value="1"/>
</dbReference>
<feature type="binding site" evidence="5">
    <location>
        <position position="76"/>
    </location>
    <ligand>
        <name>S-adenosyl-L-methionine</name>
        <dbReference type="ChEBI" id="CHEBI:59789"/>
    </ligand>
</feature>
<comment type="subcellular location">
    <subcellularLocation>
        <location evidence="5">Cytoplasm</location>
    </subcellularLocation>
</comment>
<comment type="caution">
    <text evidence="6">The sequence shown here is derived from an EMBL/GenBank/DDBJ whole genome shotgun (WGS) entry which is preliminary data.</text>
</comment>
<comment type="subunit">
    <text evidence="5">Homodimer.</text>
</comment>